<proteinExistence type="predicted"/>
<accession>M6VHJ6</accession>
<feature type="transmembrane region" description="Helical" evidence="1">
    <location>
        <begin position="139"/>
        <end position="161"/>
    </location>
</feature>
<dbReference type="Proteomes" id="UP000012149">
    <property type="component" value="Unassembled WGS sequence"/>
</dbReference>
<dbReference type="EMBL" id="AKWE02000176">
    <property type="protein sequence ID" value="EMO56340.1"/>
    <property type="molecule type" value="Genomic_DNA"/>
</dbReference>
<sequence>MQFFKRPVRILIYEKPAWLWMFVSFGIYGFAVLVYFTLGFIKEHEFRFSLYILGALVCEILFPILFYILVRAMISSLSHFTILTLVIAAFSFAIHAYRIPGLPQLFPPFTIRTQIELWVCFAGLAVTTFHNKLPEVFRLAVQPVLVAGTILCLLFAVSLLIPMLFAWLFFWAGGLGLLVYSPIFALIAFVSSVRRIHNSVTKKRISTWLIGGTIAIILSYSILYKVEWDRAEKFVQEEDLRIQKLDEQERSAGRGGISSSDARYIEYRRNAATFSWWLNGKYQCKRVSLSEEICPFVNSILSVEECVRDHGCHDSIFPRLAK</sequence>
<gene>
    <name evidence="2" type="ORF">LEP1GSC161_3978</name>
</gene>
<evidence type="ECO:0000313" key="3">
    <source>
        <dbReference type="Proteomes" id="UP000012149"/>
    </source>
</evidence>
<feature type="transmembrane region" description="Helical" evidence="1">
    <location>
        <begin position="205"/>
        <end position="224"/>
    </location>
</feature>
<evidence type="ECO:0000313" key="2">
    <source>
        <dbReference type="EMBL" id="EMO56340.1"/>
    </source>
</evidence>
<feature type="transmembrane region" description="Helical" evidence="1">
    <location>
        <begin position="77"/>
        <end position="97"/>
    </location>
</feature>
<feature type="transmembrane region" description="Helical" evidence="1">
    <location>
        <begin position="167"/>
        <end position="193"/>
    </location>
</feature>
<comment type="caution">
    <text evidence="2">The sequence shown here is derived from an EMBL/GenBank/DDBJ whole genome shotgun (WGS) entry which is preliminary data.</text>
</comment>
<organism evidence="2 3">
    <name type="scientific">Leptospira santarosai str. CBC1416</name>
    <dbReference type="NCBI Taxonomy" id="1193059"/>
    <lineage>
        <taxon>Bacteria</taxon>
        <taxon>Pseudomonadati</taxon>
        <taxon>Spirochaetota</taxon>
        <taxon>Spirochaetia</taxon>
        <taxon>Leptospirales</taxon>
        <taxon>Leptospiraceae</taxon>
        <taxon>Leptospira</taxon>
    </lineage>
</organism>
<feature type="transmembrane region" description="Helical" evidence="1">
    <location>
        <begin position="50"/>
        <end position="70"/>
    </location>
</feature>
<keyword evidence="1" id="KW-0472">Membrane</keyword>
<keyword evidence="1" id="KW-1133">Transmembrane helix</keyword>
<reference evidence="2 3" key="1">
    <citation type="submission" date="2013-01" db="EMBL/GenBank/DDBJ databases">
        <authorList>
            <person name="Harkins D.M."/>
            <person name="Durkin A.S."/>
            <person name="Brinkac L.M."/>
            <person name="Haft D.H."/>
            <person name="Selengut J.D."/>
            <person name="Sanka R."/>
            <person name="DePew J."/>
            <person name="Purushe J."/>
            <person name="Matthias M.A."/>
            <person name="Vinetz J.M."/>
            <person name="Sutton G.G."/>
            <person name="Nierman W.C."/>
            <person name="Fouts D.E."/>
        </authorList>
    </citation>
    <scope>NUCLEOTIDE SEQUENCE [LARGE SCALE GENOMIC DNA]</scope>
    <source>
        <strain evidence="2 3">CBC1416</strain>
    </source>
</reference>
<feature type="transmembrane region" description="Helical" evidence="1">
    <location>
        <begin position="20"/>
        <end position="38"/>
    </location>
</feature>
<keyword evidence="1" id="KW-0812">Transmembrane</keyword>
<dbReference type="AlphaFoldDB" id="M6VHJ6"/>
<protein>
    <submittedName>
        <fullName evidence="2">Putative membrane protein</fullName>
    </submittedName>
</protein>
<evidence type="ECO:0000256" key="1">
    <source>
        <dbReference type="SAM" id="Phobius"/>
    </source>
</evidence>
<name>M6VHJ6_9LEPT</name>